<evidence type="ECO:0000256" key="1">
    <source>
        <dbReference type="ARBA" id="ARBA00004141"/>
    </source>
</evidence>
<dbReference type="InterPro" id="IPR045262">
    <property type="entry name" value="STP/PLT_plant"/>
</dbReference>
<feature type="transmembrane region" description="Helical" evidence="9">
    <location>
        <begin position="612"/>
        <end position="632"/>
    </location>
</feature>
<evidence type="ECO:0000313" key="11">
    <source>
        <dbReference type="EMBL" id="KAH0934430.1"/>
    </source>
</evidence>
<dbReference type="PANTHER" id="PTHR23500:SF563">
    <property type="entry name" value="MAJOR FACILITATOR SUPERFAMILY (MFS) PROFILE DOMAIN-CONTAINING PROTEIN"/>
    <property type="match status" value="1"/>
</dbReference>
<accession>A0ABQ8DYM1</accession>
<dbReference type="PROSITE" id="PS50850">
    <property type="entry name" value="MFS"/>
    <property type="match status" value="1"/>
</dbReference>
<comment type="caution">
    <text evidence="11">The sequence shown here is derived from an EMBL/GenBank/DDBJ whole genome shotgun (WGS) entry which is preliminary data.</text>
</comment>
<feature type="transmembrane region" description="Helical" evidence="9">
    <location>
        <begin position="652"/>
        <end position="677"/>
    </location>
</feature>
<keyword evidence="3" id="KW-0813">Transport</keyword>
<feature type="transmembrane region" description="Helical" evidence="9">
    <location>
        <begin position="236"/>
        <end position="258"/>
    </location>
</feature>
<comment type="subcellular location">
    <subcellularLocation>
        <location evidence="1">Membrane</location>
        <topology evidence="1">Multi-pass membrane protein</topology>
    </subcellularLocation>
</comment>
<gene>
    <name evidence="11" type="ORF">HID58_011547</name>
</gene>
<dbReference type="InterPro" id="IPR044778">
    <property type="entry name" value="MFS_STP/MST-like_plant"/>
</dbReference>
<feature type="transmembrane region" description="Helical" evidence="9">
    <location>
        <begin position="684"/>
        <end position="705"/>
    </location>
</feature>
<evidence type="ECO:0000256" key="6">
    <source>
        <dbReference type="ARBA" id="ARBA00022847"/>
    </source>
</evidence>
<feature type="transmembrane region" description="Helical" evidence="9">
    <location>
        <begin position="293"/>
        <end position="313"/>
    </location>
</feature>
<dbReference type="InterPro" id="IPR005829">
    <property type="entry name" value="Sugar_transporter_CS"/>
</dbReference>
<sequence>VKPTYETAHELKKSYKSMNFAYVRRRSLASLRSDEGGDITFIATSGSLSLFTTGARASSMAALHPPALPWNDAPLAPPGRYNLQGLMENHAFVGDAVIESAVGWLNAAQIEALLLAAEANLIPISTVPAPEETTGLFVYNTRAYNDHRMYNHVGPTSLIARQTLVHGLSFVQMGEAIGVNNNRYRKRVPSLGYYPLQVHRSPRALKVYRQSHCLEAGWEEGCAHIHRKTSNLLKKLQWQLILISIGFGFGVGFSMVLVSDGNRAFNNGEVFRCLSLSQTPGVRNYNYKLTPKVFITCFIGAFGGLIFGYDLGISGGVTSMEPFLKEFFPHVYKKMKSAHENEYCRFDSELLTLFTSSLYLAALVSSLFASTITRIFGRKWSMFLGGFTFFVGSAFNGFAQNIAMLLIGRILLGFGSVPVYLSEMAPPNLRGAFNNGFQVAIIFGIVVATIINYFTAQMKGNIGWRISLGLACVPAMMIMFGALILPDTPNSLIERGFAEEAKEMLRSLRGTDEVEEEFQDLIDASEESKQVKHPWKNILLPRYRPQLIMTCAIPFFQQLTGINVITFYAPVLFQTLGFGSKASLLSAMVTGIIELLCTFVAVFTVDRFGRRVLFLQGGIQMLISQIAIGIMIGVKFGTVGTGNIGKTDANVIVALICIYVAGFAWSWGPLGWLLFLTMLCHMKFGLFFFFAVFVFIMTIFIYLMLPETKNVPIEEMNRVWKAHWFWGRFIPDEAVGVSAAELQQKAV</sequence>
<dbReference type="PRINTS" id="PR00171">
    <property type="entry name" value="SUGRTRNSPORT"/>
</dbReference>
<keyword evidence="12" id="KW-1185">Reference proteome</keyword>
<feature type="transmembrane region" description="Helical" evidence="9">
    <location>
        <begin position="380"/>
        <end position="396"/>
    </location>
</feature>
<evidence type="ECO:0000256" key="8">
    <source>
        <dbReference type="ARBA" id="ARBA00023136"/>
    </source>
</evidence>
<dbReference type="CDD" id="cd17361">
    <property type="entry name" value="MFS_STP"/>
    <property type="match status" value="1"/>
</dbReference>
<dbReference type="Proteomes" id="UP000824890">
    <property type="component" value="Unassembled WGS sequence"/>
</dbReference>
<keyword evidence="7 9" id="KW-1133">Transmembrane helix</keyword>
<evidence type="ECO:0000259" key="10">
    <source>
        <dbReference type="PROSITE" id="PS50850"/>
    </source>
</evidence>
<keyword evidence="8 9" id="KW-0472">Membrane</keyword>
<feature type="transmembrane region" description="Helical" evidence="9">
    <location>
        <begin position="462"/>
        <end position="485"/>
    </location>
</feature>
<reference evidence="11 12" key="1">
    <citation type="submission" date="2021-05" db="EMBL/GenBank/DDBJ databases">
        <title>Genome Assembly of Synthetic Allotetraploid Brassica napus Reveals Homoeologous Exchanges between Subgenomes.</title>
        <authorList>
            <person name="Davis J.T."/>
        </authorList>
    </citation>
    <scope>NUCLEOTIDE SEQUENCE [LARGE SCALE GENOMIC DNA]</scope>
    <source>
        <strain evidence="12">cv. Da-Ae</strain>
        <tissue evidence="11">Seedling</tissue>
    </source>
</reference>
<evidence type="ECO:0000256" key="5">
    <source>
        <dbReference type="ARBA" id="ARBA00022692"/>
    </source>
</evidence>
<evidence type="ECO:0000256" key="9">
    <source>
        <dbReference type="SAM" id="Phobius"/>
    </source>
</evidence>
<dbReference type="NCBIfam" id="TIGR00879">
    <property type="entry name" value="SP"/>
    <property type="match status" value="1"/>
</dbReference>
<organism evidence="11 12">
    <name type="scientific">Brassica napus</name>
    <name type="common">Rape</name>
    <dbReference type="NCBI Taxonomy" id="3708"/>
    <lineage>
        <taxon>Eukaryota</taxon>
        <taxon>Viridiplantae</taxon>
        <taxon>Streptophyta</taxon>
        <taxon>Embryophyta</taxon>
        <taxon>Tracheophyta</taxon>
        <taxon>Spermatophyta</taxon>
        <taxon>Magnoliopsida</taxon>
        <taxon>eudicotyledons</taxon>
        <taxon>Gunneridae</taxon>
        <taxon>Pentapetalae</taxon>
        <taxon>rosids</taxon>
        <taxon>malvids</taxon>
        <taxon>Brassicales</taxon>
        <taxon>Brassicaceae</taxon>
        <taxon>Brassiceae</taxon>
        <taxon>Brassica</taxon>
    </lineage>
</organism>
<feature type="transmembrane region" description="Helical" evidence="9">
    <location>
        <begin position="350"/>
        <end position="368"/>
    </location>
</feature>
<proteinExistence type="inferred from homology"/>
<dbReference type="EMBL" id="JAGKQM010000003">
    <property type="protein sequence ID" value="KAH0934430.1"/>
    <property type="molecule type" value="Genomic_DNA"/>
</dbReference>
<dbReference type="PROSITE" id="PS00216">
    <property type="entry name" value="SUGAR_TRANSPORT_1"/>
    <property type="match status" value="1"/>
</dbReference>
<feature type="transmembrane region" description="Helical" evidence="9">
    <location>
        <begin position="433"/>
        <end position="456"/>
    </location>
</feature>
<protein>
    <recommendedName>
        <fullName evidence="10">Major facilitator superfamily (MFS) profile domain-containing protein</fullName>
    </recommendedName>
</protein>
<feature type="non-terminal residue" evidence="11">
    <location>
        <position position="1"/>
    </location>
</feature>
<dbReference type="InterPro" id="IPR005828">
    <property type="entry name" value="MFS_sugar_transport-like"/>
</dbReference>
<dbReference type="InterPro" id="IPR020846">
    <property type="entry name" value="MFS_dom"/>
</dbReference>
<dbReference type="Pfam" id="PF00083">
    <property type="entry name" value="Sugar_tr"/>
    <property type="match status" value="1"/>
</dbReference>
<dbReference type="Gene3D" id="1.20.1250.20">
    <property type="entry name" value="MFS general substrate transporter like domains"/>
    <property type="match status" value="1"/>
</dbReference>
<evidence type="ECO:0000313" key="12">
    <source>
        <dbReference type="Proteomes" id="UP000824890"/>
    </source>
</evidence>
<comment type="similarity">
    <text evidence="2">Belongs to the major facilitator superfamily. Sugar transporter (TC 2.A.1.1) family.</text>
</comment>
<keyword evidence="5 9" id="KW-0812">Transmembrane</keyword>
<keyword evidence="6" id="KW-0769">Symport</keyword>
<dbReference type="SUPFAM" id="SSF103473">
    <property type="entry name" value="MFS general substrate transporter"/>
    <property type="match status" value="1"/>
</dbReference>
<evidence type="ECO:0000256" key="7">
    <source>
        <dbReference type="ARBA" id="ARBA00022989"/>
    </source>
</evidence>
<evidence type="ECO:0000256" key="2">
    <source>
        <dbReference type="ARBA" id="ARBA00010992"/>
    </source>
</evidence>
<feature type="transmembrane region" description="Helical" evidence="9">
    <location>
        <begin position="583"/>
        <end position="605"/>
    </location>
</feature>
<dbReference type="PANTHER" id="PTHR23500">
    <property type="entry name" value="SOLUTE CARRIER FAMILY 2, FACILITATED GLUCOSE TRANSPORTER"/>
    <property type="match status" value="1"/>
</dbReference>
<evidence type="ECO:0000256" key="3">
    <source>
        <dbReference type="ARBA" id="ARBA00022448"/>
    </source>
</evidence>
<dbReference type="InterPro" id="IPR036259">
    <property type="entry name" value="MFS_trans_sf"/>
</dbReference>
<name>A0ABQ8DYM1_BRANA</name>
<keyword evidence="4" id="KW-0762">Sugar transport</keyword>
<evidence type="ECO:0000256" key="4">
    <source>
        <dbReference type="ARBA" id="ARBA00022597"/>
    </source>
</evidence>
<feature type="domain" description="Major facilitator superfamily (MFS) profile" evidence="10">
    <location>
        <begin position="296"/>
        <end position="747"/>
    </location>
</feature>
<dbReference type="InterPro" id="IPR003663">
    <property type="entry name" value="Sugar/inositol_transpt"/>
</dbReference>